<gene>
    <name evidence="1" type="ORF">GCM10010315_01640</name>
</gene>
<accession>A0ABN3TKB9</accession>
<dbReference type="EMBL" id="BAAASL010000001">
    <property type="protein sequence ID" value="GAA2707337.1"/>
    <property type="molecule type" value="Genomic_DNA"/>
</dbReference>
<dbReference type="Proteomes" id="UP001500886">
    <property type="component" value="Unassembled WGS sequence"/>
</dbReference>
<reference evidence="1 2" key="1">
    <citation type="journal article" date="2019" name="Int. J. Syst. Evol. Microbiol.">
        <title>The Global Catalogue of Microorganisms (GCM) 10K type strain sequencing project: providing services to taxonomists for standard genome sequencing and annotation.</title>
        <authorList>
            <consortium name="The Broad Institute Genomics Platform"/>
            <consortium name="The Broad Institute Genome Sequencing Center for Infectious Disease"/>
            <person name="Wu L."/>
            <person name="Ma J."/>
        </authorList>
    </citation>
    <scope>NUCLEOTIDE SEQUENCE [LARGE SCALE GENOMIC DNA]</scope>
    <source>
        <strain evidence="1 2">JCM 4542</strain>
    </source>
</reference>
<sequence length="49" mass="5176">MPHGRAETIMEGMNTTTPFNAALRALKAFAGAAVSVVLLGRHAEERPAL</sequence>
<protein>
    <submittedName>
        <fullName evidence="1">Uncharacterized protein</fullName>
    </submittedName>
</protein>
<name>A0ABN3TKB9_9ACTN</name>
<comment type="caution">
    <text evidence="1">The sequence shown here is derived from an EMBL/GenBank/DDBJ whole genome shotgun (WGS) entry which is preliminary data.</text>
</comment>
<evidence type="ECO:0000313" key="1">
    <source>
        <dbReference type="EMBL" id="GAA2707337.1"/>
    </source>
</evidence>
<keyword evidence="2" id="KW-1185">Reference proteome</keyword>
<proteinExistence type="predicted"/>
<organism evidence="1 2">
    <name type="scientific">Streptomyces luteosporeus</name>
    <dbReference type="NCBI Taxonomy" id="173856"/>
    <lineage>
        <taxon>Bacteria</taxon>
        <taxon>Bacillati</taxon>
        <taxon>Actinomycetota</taxon>
        <taxon>Actinomycetes</taxon>
        <taxon>Kitasatosporales</taxon>
        <taxon>Streptomycetaceae</taxon>
        <taxon>Streptomyces</taxon>
    </lineage>
</organism>
<evidence type="ECO:0000313" key="2">
    <source>
        <dbReference type="Proteomes" id="UP001500886"/>
    </source>
</evidence>